<reference evidence="10 11" key="1">
    <citation type="submission" date="2018-08" db="EMBL/GenBank/DDBJ databases">
        <title>The complete genome sequence of Streptomyces seoulensis, a pioneer strain for nickel superoxide dismutase discovery.</title>
        <authorList>
            <person name="Shin J."/>
            <person name="Lee J.-S."/>
            <person name="Lee E.-J."/>
            <person name="Youn H.-D."/>
        </authorList>
    </citation>
    <scope>NUCLEOTIDE SEQUENCE [LARGE SCALE GENOMIC DNA]</scope>
    <source>
        <strain evidence="10 11">KCTC 9819</strain>
    </source>
</reference>
<evidence type="ECO:0000256" key="5">
    <source>
        <dbReference type="ARBA" id="ARBA00022989"/>
    </source>
</evidence>
<evidence type="ECO:0000256" key="3">
    <source>
        <dbReference type="ARBA" id="ARBA00022475"/>
    </source>
</evidence>
<gene>
    <name evidence="10" type="ORF">D0Z67_01270</name>
</gene>
<feature type="transmembrane region" description="Helical" evidence="8">
    <location>
        <begin position="121"/>
        <end position="140"/>
    </location>
</feature>
<dbReference type="PROSITE" id="PS50850">
    <property type="entry name" value="MFS"/>
    <property type="match status" value="1"/>
</dbReference>
<feature type="transmembrane region" description="Helical" evidence="8">
    <location>
        <begin position="152"/>
        <end position="173"/>
    </location>
</feature>
<feature type="transmembrane region" description="Helical" evidence="8">
    <location>
        <begin position="365"/>
        <end position="382"/>
    </location>
</feature>
<dbReference type="Gene3D" id="1.20.1250.20">
    <property type="entry name" value="MFS general substrate transporter like domains"/>
    <property type="match status" value="1"/>
</dbReference>
<feature type="transmembrane region" description="Helical" evidence="8">
    <location>
        <begin position="60"/>
        <end position="81"/>
    </location>
</feature>
<feature type="transmembrane region" description="Helical" evidence="8">
    <location>
        <begin position="88"/>
        <end position="109"/>
    </location>
</feature>
<dbReference type="InterPro" id="IPR036259">
    <property type="entry name" value="MFS_trans_sf"/>
</dbReference>
<dbReference type="AlphaFoldDB" id="A0A4P6TR59"/>
<evidence type="ECO:0000256" key="6">
    <source>
        <dbReference type="ARBA" id="ARBA00023136"/>
    </source>
</evidence>
<evidence type="ECO:0000256" key="4">
    <source>
        <dbReference type="ARBA" id="ARBA00022692"/>
    </source>
</evidence>
<sequence>MTGLTPERSTESAPSGVPRPERAFALLATVQVTLIGSITILTVALPAIRADLGLGQSGLVLVGTGYSLSFGGLLLMGGALADRLGPRCVLVGGLALFAAASAAGSLAFGPWTLTGARFTQGAGAALAAPAAMALIGAVHSDTSRRARATARWGALAAVGAASGTVLSGVVLTWTSWRWLFLPPLLISLIALALVPLLLPRPPRHARPRGGLLAGLLVTTAMVTLTWGLSDWAPLPVAAGAALLGLFGFLQHRASEPLLPLRFASSPPRLASLILITVTAGALASFYFLLTLHFTGPLGYSPLRTSSTFLLPTLAVLGAGPMAGRLIAGSSARTGMLTGSATAATGLLLISGLSVCRWLLIPGLLLFPLGAGLVLSAATASAMTGTDDDASLAGALVNTVMEIGPPLVLPLLTSVALSHGSSAAFAAAAVVFVLTLPLAAVAAP</sequence>
<accession>A0A4P6TR59</accession>
<feature type="transmembrane region" description="Helical" evidence="8">
    <location>
        <begin position="232"/>
        <end position="249"/>
    </location>
</feature>
<dbReference type="GeneID" id="300097561"/>
<dbReference type="EMBL" id="CP032229">
    <property type="protein sequence ID" value="QBJ89082.1"/>
    <property type="molecule type" value="Genomic_DNA"/>
</dbReference>
<dbReference type="InterPro" id="IPR020846">
    <property type="entry name" value="MFS_dom"/>
</dbReference>
<feature type="transmembrane region" description="Helical" evidence="8">
    <location>
        <begin position="269"/>
        <end position="288"/>
    </location>
</feature>
<keyword evidence="11" id="KW-1185">Reference proteome</keyword>
<dbReference type="SUPFAM" id="SSF103473">
    <property type="entry name" value="MFS general substrate transporter"/>
    <property type="match status" value="1"/>
</dbReference>
<feature type="transmembrane region" description="Helical" evidence="8">
    <location>
        <begin position="210"/>
        <end position="226"/>
    </location>
</feature>
<feature type="transmembrane region" description="Helical" evidence="8">
    <location>
        <begin position="394"/>
        <end position="416"/>
    </location>
</feature>
<keyword evidence="4 8" id="KW-0812">Transmembrane</keyword>
<evidence type="ECO:0000259" key="9">
    <source>
        <dbReference type="PROSITE" id="PS50850"/>
    </source>
</evidence>
<evidence type="ECO:0000256" key="7">
    <source>
        <dbReference type="ARBA" id="ARBA00023251"/>
    </source>
</evidence>
<dbReference type="GO" id="GO:0005886">
    <property type="term" value="C:plasma membrane"/>
    <property type="evidence" value="ECO:0007669"/>
    <property type="project" value="UniProtKB-SubCell"/>
</dbReference>
<feature type="transmembrane region" description="Helical" evidence="8">
    <location>
        <begin position="308"/>
        <end position="327"/>
    </location>
</feature>
<keyword evidence="2" id="KW-0813">Transport</keyword>
<dbReference type="RefSeq" id="WP_078873187.1">
    <property type="nucleotide sequence ID" value="NZ_CP032229.1"/>
</dbReference>
<name>A0A4P6TR59_STRSO</name>
<feature type="transmembrane region" description="Helical" evidence="8">
    <location>
        <begin position="179"/>
        <end position="198"/>
    </location>
</feature>
<dbReference type="InterPro" id="IPR011701">
    <property type="entry name" value="MFS"/>
</dbReference>
<dbReference type="Pfam" id="PF07690">
    <property type="entry name" value="MFS_1"/>
    <property type="match status" value="1"/>
</dbReference>
<dbReference type="KEGG" id="sseo:D0Z67_01270"/>
<proteinExistence type="predicted"/>
<organism evidence="10 11">
    <name type="scientific">Streptomyces seoulensis</name>
    <dbReference type="NCBI Taxonomy" id="73044"/>
    <lineage>
        <taxon>Bacteria</taxon>
        <taxon>Bacillati</taxon>
        <taxon>Actinomycetota</taxon>
        <taxon>Actinomycetes</taxon>
        <taxon>Kitasatosporales</taxon>
        <taxon>Streptomycetaceae</taxon>
        <taxon>Streptomyces</taxon>
    </lineage>
</organism>
<evidence type="ECO:0000256" key="1">
    <source>
        <dbReference type="ARBA" id="ARBA00004651"/>
    </source>
</evidence>
<comment type="subcellular location">
    <subcellularLocation>
        <location evidence="1">Cell membrane</location>
        <topology evidence="1">Multi-pass membrane protein</topology>
    </subcellularLocation>
</comment>
<dbReference type="OrthoDB" id="7375466at2"/>
<feature type="domain" description="Major facilitator superfamily (MFS) profile" evidence="9">
    <location>
        <begin position="23"/>
        <end position="443"/>
    </location>
</feature>
<dbReference type="GO" id="GO:0046677">
    <property type="term" value="P:response to antibiotic"/>
    <property type="evidence" value="ECO:0007669"/>
    <property type="project" value="UniProtKB-KW"/>
</dbReference>
<dbReference type="GO" id="GO:0022857">
    <property type="term" value="F:transmembrane transporter activity"/>
    <property type="evidence" value="ECO:0007669"/>
    <property type="project" value="InterPro"/>
</dbReference>
<keyword evidence="5 8" id="KW-1133">Transmembrane helix</keyword>
<keyword evidence="7" id="KW-0046">Antibiotic resistance</keyword>
<evidence type="ECO:0000256" key="2">
    <source>
        <dbReference type="ARBA" id="ARBA00022448"/>
    </source>
</evidence>
<dbReference type="Proteomes" id="UP000292547">
    <property type="component" value="Chromosome"/>
</dbReference>
<keyword evidence="3" id="KW-1003">Cell membrane</keyword>
<dbReference type="PANTHER" id="PTHR42718">
    <property type="entry name" value="MAJOR FACILITATOR SUPERFAMILY MULTIDRUG TRANSPORTER MFSC"/>
    <property type="match status" value="1"/>
</dbReference>
<dbReference type="Gene3D" id="1.20.1720.10">
    <property type="entry name" value="Multidrug resistance protein D"/>
    <property type="match status" value="1"/>
</dbReference>
<dbReference type="STRING" id="73044.GCA_000725795_02240"/>
<protein>
    <submittedName>
        <fullName evidence="10">MFS transporter</fullName>
    </submittedName>
</protein>
<evidence type="ECO:0000313" key="10">
    <source>
        <dbReference type="EMBL" id="QBJ89082.1"/>
    </source>
</evidence>
<evidence type="ECO:0000256" key="8">
    <source>
        <dbReference type="SAM" id="Phobius"/>
    </source>
</evidence>
<evidence type="ECO:0000313" key="11">
    <source>
        <dbReference type="Proteomes" id="UP000292547"/>
    </source>
</evidence>
<dbReference type="PANTHER" id="PTHR42718:SF46">
    <property type="entry name" value="BLR6921 PROTEIN"/>
    <property type="match status" value="1"/>
</dbReference>
<keyword evidence="6 8" id="KW-0472">Membrane</keyword>
<feature type="transmembrane region" description="Helical" evidence="8">
    <location>
        <begin position="24"/>
        <end position="48"/>
    </location>
</feature>
<feature type="transmembrane region" description="Helical" evidence="8">
    <location>
        <begin position="422"/>
        <end position="442"/>
    </location>
</feature>